<protein>
    <recommendedName>
        <fullName evidence="3 7">Nuclease SbcCD subunit D</fullName>
    </recommendedName>
</protein>
<evidence type="ECO:0000256" key="3">
    <source>
        <dbReference type="ARBA" id="ARBA00013365"/>
    </source>
</evidence>
<keyword evidence="11" id="KW-1185">Reference proteome</keyword>
<dbReference type="SUPFAM" id="SSF56300">
    <property type="entry name" value="Metallo-dependent phosphatases"/>
    <property type="match status" value="1"/>
</dbReference>
<comment type="caution">
    <text evidence="10">The sequence shown here is derived from an EMBL/GenBank/DDBJ whole genome shotgun (WGS) entry which is preliminary data.</text>
</comment>
<dbReference type="eggNOG" id="COG0420">
    <property type="taxonomic scope" value="Bacteria"/>
</dbReference>
<keyword evidence="7" id="KW-0255">Endonuclease</keyword>
<evidence type="ECO:0000259" key="9">
    <source>
        <dbReference type="Pfam" id="PF12320"/>
    </source>
</evidence>
<feature type="domain" description="Calcineurin-like phosphoesterase" evidence="8">
    <location>
        <begin position="1"/>
        <end position="213"/>
    </location>
</feature>
<dbReference type="Pfam" id="PF12320">
    <property type="entry name" value="SbcD_C"/>
    <property type="match status" value="1"/>
</dbReference>
<comment type="subunit">
    <text evidence="2 7">Heterodimer of SbcC and SbcD.</text>
</comment>
<evidence type="ECO:0000256" key="1">
    <source>
        <dbReference type="ARBA" id="ARBA00010555"/>
    </source>
</evidence>
<dbReference type="InterPro" id="IPR004843">
    <property type="entry name" value="Calcineurin-like_PHP"/>
</dbReference>
<dbReference type="PANTHER" id="PTHR30337">
    <property type="entry name" value="COMPONENT OF ATP-DEPENDENT DSDNA EXONUCLEASE"/>
    <property type="match status" value="1"/>
</dbReference>
<evidence type="ECO:0000313" key="10">
    <source>
        <dbReference type="EMBL" id="EMD17247.1"/>
    </source>
</evidence>
<dbReference type="InterPro" id="IPR029052">
    <property type="entry name" value="Metallo-depent_PP-like"/>
</dbReference>
<dbReference type="Proteomes" id="UP000011758">
    <property type="component" value="Unassembled WGS sequence"/>
</dbReference>
<dbReference type="GO" id="GO:0004519">
    <property type="term" value="F:endonuclease activity"/>
    <property type="evidence" value="ECO:0007669"/>
    <property type="project" value="UniProtKB-KW"/>
</dbReference>
<keyword evidence="4 7" id="KW-0540">Nuclease</keyword>
<dbReference type="InterPro" id="IPR041796">
    <property type="entry name" value="Mre11_N"/>
</dbReference>
<evidence type="ECO:0000259" key="8">
    <source>
        <dbReference type="Pfam" id="PF00149"/>
    </source>
</evidence>
<gene>
    <name evidence="7" type="primary">sbcD</name>
    <name evidence="10" type="ORF">HMPREF9943_00400</name>
</gene>
<dbReference type="PATRIC" id="fig|999415.3.peg.395"/>
<dbReference type="GO" id="GO:0006260">
    <property type="term" value="P:DNA replication"/>
    <property type="evidence" value="ECO:0007669"/>
    <property type="project" value="UniProtKB-KW"/>
</dbReference>
<evidence type="ECO:0000256" key="7">
    <source>
        <dbReference type="RuleBase" id="RU363069"/>
    </source>
</evidence>
<keyword evidence="6 7" id="KW-0269">Exonuclease</keyword>
<dbReference type="OrthoDB" id="9773856at2"/>
<evidence type="ECO:0000256" key="4">
    <source>
        <dbReference type="ARBA" id="ARBA00022722"/>
    </source>
</evidence>
<dbReference type="EMBL" id="AGEJ01000008">
    <property type="protein sequence ID" value="EMD17247.1"/>
    <property type="molecule type" value="Genomic_DNA"/>
</dbReference>
<dbReference type="AlphaFoldDB" id="M2PA50"/>
<dbReference type="STRING" id="999415.HMPREF9943_00400"/>
<evidence type="ECO:0000313" key="11">
    <source>
        <dbReference type="Proteomes" id="UP000011758"/>
    </source>
</evidence>
<feature type="domain" description="Nuclease SbcCD subunit D C-terminal" evidence="9">
    <location>
        <begin position="259"/>
        <end position="346"/>
    </location>
</feature>
<keyword evidence="5 7" id="KW-0378">Hydrolase</keyword>
<dbReference type="InterPro" id="IPR050535">
    <property type="entry name" value="DNA_Repair-Maintenance_Comp"/>
</dbReference>
<dbReference type="GO" id="GO:0008408">
    <property type="term" value="F:3'-5' exonuclease activity"/>
    <property type="evidence" value="ECO:0007669"/>
    <property type="project" value="InterPro"/>
</dbReference>
<dbReference type="RefSeq" id="WP_004801579.1">
    <property type="nucleotide sequence ID" value="NZ_AUGJ01000016.1"/>
</dbReference>
<keyword evidence="7" id="KW-0233">DNA recombination</keyword>
<dbReference type="Pfam" id="PF00149">
    <property type="entry name" value="Metallophos"/>
    <property type="match status" value="1"/>
</dbReference>
<reference evidence="10 11" key="1">
    <citation type="submission" date="2013-02" db="EMBL/GenBank/DDBJ databases">
        <title>The Genome Sequence of Lactobacillus catenaformis F0143.</title>
        <authorList>
            <consortium name="The Broad Institute Genome Sequencing Platform"/>
            <person name="Earl A."/>
            <person name="Ward D."/>
            <person name="Feldgarden M."/>
            <person name="Gevers D."/>
            <person name="Izard J."/>
            <person name="Blanton J.M."/>
            <person name="Mathney J."/>
            <person name="Dewhirst F.E."/>
            <person name="Young S.K."/>
            <person name="Zeng Q."/>
            <person name="Gargeya S."/>
            <person name="Fitzgerald M."/>
            <person name="Haas B."/>
            <person name="Abouelleil A."/>
            <person name="Alvarado L."/>
            <person name="Arachchi H.M."/>
            <person name="Berlin A."/>
            <person name="Chapman S.B."/>
            <person name="Gearin G."/>
            <person name="Goldberg J."/>
            <person name="Griggs A."/>
            <person name="Gujja S."/>
            <person name="Hansen M."/>
            <person name="Heiman D."/>
            <person name="Howarth C."/>
            <person name="Larimer J."/>
            <person name="Lui A."/>
            <person name="MacDonald P.J.P."/>
            <person name="McCowen C."/>
            <person name="Montmayeur A."/>
            <person name="Murphy C."/>
            <person name="Neiman D."/>
            <person name="Pearson M."/>
            <person name="Priest M."/>
            <person name="Roberts A."/>
            <person name="Saif S."/>
            <person name="Shea T."/>
            <person name="Sisk P."/>
            <person name="Stolte C."/>
            <person name="Sykes S."/>
            <person name="Wortman J."/>
            <person name="Nusbaum C."/>
            <person name="Birren B."/>
        </authorList>
    </citation>
    <scope>NUCLEOTIDE SEQUENCE [LARGE SCALE GENOMIC DNA]</scope>
    <source>
        <strain evidence="10 11">OT 569</strain>
    </source>
</reference>
<evidence type="ECO:0000256" key="2">
    <source>
        <dbReference type="ARBA" id="ARBA00011322"/>
    </source>
</evidence>
<dbReference type="InterPro" id="IPR026843">
    <property type="entry name" value="SbcD_C"/>
</dbReference>
<dbReference type="InterPro" id="IPR004593">
    <property type="entry name" value="SbcD"/>
</dbReference>
<evidence type="ECO:0000256" key="5">
    <source>
        <dbReference type="ARBA" id="ARBA00022801"/>
    </source>
</evidence>
<accession>M2PA50</accession>
<name>M2PA50_9FIRM</name>
<proteinExistence type="inferred from homology"/>
<dbReference type="CDD" id="cd00840">
    <property type="entry name" value="MPP_Mre11_N"/>
    <property type="match status" value="1"/>
</dbReference>
<keyword evidence="7" id="KW-0235">DNA replication</keyword>
<dbReference type="Gene3D" id="3.60.21.10">
    <property type="match status" value="1"/>
</dbReference>
<evidence type="ECO:0000256" key="6">
    <source>
        <dbReference type="ARBA" id="ARBA00022839"/>
    </source>
</evidence>
<sequence>MRIIHLADLHLGKMLHQASLIDIQKELLEQITDYIKTHKIDAIILAGDIYDRSIPPLEAVHLLNSFLSCLINECHLKVYMISGNHDSSERLDFGSGILEKQGLYIETHLHHKIPFIQQENVRFYMLPYSKPIDFKMLDETSPVSSYQEAIAYYMNKQDIDSAYTNILITHHFVGHTSRISESEVSIGIGGSEIIDPHLFESFDYVALGHLHTPQYVLNEKIRYSGSLYKYSFSEANSTKGFIIYDTESHLIENIPLCPSRDVQVYQGYYKEFMNLDFIKKKDDYLSIELLDHEIIPHAIEHLKMLYPYLLKLTYPSLINEKAIVDRSIDKMKSLQTIDLYKDFYQNVSGQPLDEEKEKIMRDVLGGINNEAA</sequence>
<dbReference type="PANTHER" id="PTHR30337:SF0">
    <property type="entry name" value="NUCLEASE SBCCD SUBUNIT D"/>
    <property type="match status" value="1"/>
</dbReference>
<dbReference type="GO" id="GO:0006310">
    <property type="term" value="P:DNA recombination"/>
    <property type="evidence" value="ECO:0007669"/>
    <property type="project" value="UniProtKB-KW"/>
</dbReference>
<comment type="function">
    <text evidence="7">SbcCD cleaves DNA hairpin structures. These structures can inhibit DNA replication and are intermediates in certain DNA recombination reactions. The complex acts as a 3'-&gt;5' double strand exonuclease that can open hairpins. It also has a 5' single-strand endonuclease activity.</text>
</comment>
<comment type="similarity">
    <text evidence="1 7">Belongs to the SbcD family.</text>
</comment>
<dbReference type="NCBIfam" id="TIGR00619">
    <property type="entry name" value="sbcd"/>
    <property type="match status" value="1"/>
</dbReference>
<organism evidence="10 11">
    <name type="scientific">Eggerthia catenaformis OT 569 = DSM 20559</name>
    <dbReference type="NCBI Taxonomy" id="999415"/>
    <lineage>
        <taxon>Bacteria</taxon>
        <taxon>Bacillati</taxon>
        <taxon>Bacillota</taxon>
        <taxon>Erysipelotrichia</taxon>
        <taxon>Erysipelotrichales</taxon>
        <taxon>Coprobacillaceae</taxon>
        <taxon>Eggerthia</taxon>
    </lineage>
</organism>